<name>A0A3L8P0Y0_9ACTN</name>
<dbReference type="InterPro" id="IPR022446">
    <property type="entry name" value="MeTrfrase_put"/>
</dbReference>
<proteinExistence type="predicted"/>
<dbReference type="InterPro" id="IPR004556">
    <property type="entry name" value="HemK-like"/>
</dbReference>
<evidence type="ECO:0000256" key="5">
    <source>
        <dbReference type="ARBA" id="ARBA00048391"/>
    </source>
</evidence>
<dbReference type="RefSeq" id="WP_121806643.1">
    <property type="nucleotide sequence ID" value="NZ_RDBE01000008.1"/>
</dbReference>
<keyword evidence="8" id="KW-1185">Reference proteome</keyword>
<evidence type="ECO:0000313" key="7">
    <source>
        <dbReference type="EMBL" id="RLV48681.1"/>
    </source>
</evidence>
<keyword evidence="2" id="KW-0489">Methyltransferase</keyword>
<dbReference type="NCBIfam" id="TIGR03704">
    <property type="entry name" value="PrmC_rel_meth"/>
    <property type="match status" value="1"/>
</dbReference>
<keyword evidence="4" id="KW-0949">S-adenosyl-L-methionine</keyword>
<dbReference type="InterPro" id="IPR050320">
    <property type="entry name" value="N5-glutamine_MTase"/>
</dbReference>
<dbReference type="NCBIfam" id="TIGR00536">
    <property type="entry name" value="hemK_fam"/>
    <property type="match status" value="1"/>
</dbReference>
<sequence>MSSRHRSTQPPTGPDRHTLVTRLWTAGCVFAEEEVDLLLGAASGPELAELLERRVAGEPLEHLLGRVDFCGLRLAVAAGVFVPRQRTAHLARLAADLAPHVAVDLCCGVGAVAAVVAARRPDSRVVAADMDPAAVACAERNLPGAEVCCGDLFDPLPADLRGRVDVLAVNAPYVPTGELATMPPEARDHEPWLALDGGPDGLDVHRRVAAEAPSWLRSGGHLLAEVGEPQVEAALALLTSVGLVPRVDHDEELGATVVLARRT</sequence>
<dbReference type="SUPFAM" id="SSF53335">
    <property type="entry name" value="S-adenosyl-L-methionine-dependent methyltransferases"/>
    <property type="match status" value="1"/>
</dbReference>
<dbReference type="InterPro" id="IPR007848">
    <property type="entry name" value="Small_mtfrase_dom"/>
</dbReference>
<dbReference type="PANTHER" id="PTHR18895:SF74">
    <property type="entry name" value="MTRF1L RELEASE FACTOR GLUTAMINE METHYLTRANSFERASE"/>
    <property type="match status" value="1"/>
</dbReference>
<feature type="domain" description="Methyltransferase small" evidence="6">
    <location>
        <begin position="98"/>
        <end position="173"/>
    </location>
</feature>
<evidence type="ECO:0000256" key="3">
    <source>
        <dbReference type="ARBA" id="ARBA00022679"/>
    </source>
</evidence>
<dbReference type="Gene3D" id="3.40.50.150">
    <property type="entry name" value="Vaccinia Virus protein VP39"/>
    <property type="match status" value="1"/>
</dbReference>
<protein>
    <recommendedName>
        <fullName evidence="1">peptide chain release factor N(5)-glutamine methyltransferase</fullName>
        <ecNumber evidence="1">2.1.1.297</ecNumber>
    </recommendedName>
</protein>
<evidence type="ECO:0000259" key="6">
    <source>
        <dbReference type="Pfam" id="PF05175"/>
    </source>
</evidence>
<dbReference type="AlphaFoldDB" id="A0A3L8P0Y0"/>
<keyword evidence="3" id="KW-0808">Transferase</keyword>
<dbReference type="Gene3D" id="1.10.8.10">
    <property type="entry name" value="DNA helicase RuvA subunit, C-terminal domain"/>
    <property type="match status" value="1"/>
</dbReference>
<dbReference type="PANTHER" id="PTHR18895">
    <property type="entry name" value="HEMK METHYLTRANSFERASE"/>
    <property type="match status" value="1"/>
</dbReference>
<evidence type="ECO:0000256" key="1">
    <source>
        <dbReference type="ARBA" id="ARBA00012771"/>
    </source>
</evidence>
<evidence type="ECO:0000313" key="8">
    <source>
        <dbReference type="Proteomes" id="UP000281708"/>
    </source>
</evidence>
<dbReference type="GO" id="GO:0102559">
    <property type="term" value="F:peptide chain release factor N(5)-glutamine methyltransferase activity"/>
    <property type="evidence" value="ECO:0007669"/>
    <property type="project" value="UniProtKB-EC"/>
</dbReference>
<comment type="catalytic activity">
    <reaction evidence="5">
        <text>L-glutaminyl-[peptide chain release factor] + S-adenosyl-L-methionine = N(5)-methyl-L-glutaminyl-[peptide chain release factor] + S-adenosyl-L-homocysteine + H(+)</text>
        <dbReference type="Rhea" id="RHEA:42896"/>
        <dbReference type="Rhea" id="RHEA-COMP:10271"/>
        <dbReference type="Rhea" id="RHEA-COMP:10272"/>
        <dbReference type="ChEBI" id="CHEBI:15378"/>
        <dbReference type="ChEBI" id="CHEBI:30011"/>
        <dbReference type="ChEBI" id="CHEBI:57856"/>
        <dbReference type="ChEBI" id="CHEBI:59789"/>
        <dbReference type="ChEBI" id="CHEBI:61891"/>
        <dbReference type="EC" id="2.1.1.297"/>
    </reaction>
</comment>
<dbReference type="GO" id="GO:0032259">
    <property type="term" value="P:methylation"/>
    <property type="evidence" value="ECO:0007669"/>
    <property type="project" value="UniProtKB-KW"/>
</dbReference>
<gene>
    <name evidence="7" type="ORF">D9V37_13170</name>
</gene>
<dbReference type="OrthoDB" id="9800643at2"/>
<dbReference type="Proteomes" id="UP000281708">
    <property type="component" value="Unassembled WGS sequence"/>
</dbReference>
<reference evidence="7 8" key="1">
    <citation type="submission" date="2018-10" db="EMBL/GenBank/DDBJ databases">
        <title>Marmoricola sp. 4Q3S-7 whole genome shotgun sequence.</title>
        <authorList>
            <person name="Li F."/>
        </authorList>
    </citation>
    <scope>NUCLEOTIDE SEQUENCE [LARGE SCALE GENOMIC DNA]</scope>
    <source>
        <strain evidence="7 8">4Q3S-7</strain>
    </source>
</reference>
<organism evidence="7 8">
    <name type="scientific">Nocardioides mangrovicus</name>
    <dbReference type="NCBI Taxonomy" id="2478913"/>
    <lineage>
        <taxon>Bacteria</taxon>
        <taxon>Bacillati</taxon>
        <taxon>Actinomycetota</taxon>
        <taxon>Actinomycetes</taxon>
        <taxon>Propionibacteriales</taxon>
        <taxon>Nocardioidaceae</taxon>
        <taxon>Nocardioides</taxon>
    </lineage>
</organism>
<accession>A0A3L8P0Y0</accession>
<dbReference type="EC" id="2.1.1.297" evidence="1"/>
<dbReference type="EMBL" id="RDBE01000008">
    <property type="protein sequence ID" value="RLV48681.1"/>
    <property type="molecule type" value="Genomic_DNA"/>
</dbReference>
<dbReference type="Pfam" id="PF05175">
    <property type="entry name" value="MTS"/>
    <property type="match status" value="1"/>
</dbReference>
<dbReference type="InterPro" id="IPR029063">
    <property type="entry name" value="SAM-dependent_MTases_sf"/>
</dbReference>
<comment type="caution">
    <text evidence="7">The sequence shown here is derived from an EMBL/GenBank/DDBJ whole genome shotgun (WGS) entry which is preliminary data.</text>
</comment>
<evidence type="ECO:0000256" key="4">
    <source>
        <dbReference type="ARBA" id="ARBA00022691"/>
    </source>
</evidence>
<evidence type="ECO:0000256" key="2">
    <source>
        <dbReference type="ARBA" id="ARBA00022603"/>
    </source>
</evidence>